<evidence type="ECO:0000313" key="1">
    <source>
        <dbReference type="Ensembl" id="ENSNLEP00000038066.1"/>
    </source>
</evidence>
<reference evidence="1 2" key="1">
    <citation type="submission" date="2012-10" db="EMBL/GenBank/DDBJ databases">
        <authorList>
            <consortium name="Gibbon Genome Sequencing Consortium"/>
        </authorList>
    </citation>
    <scope>NUCLEOTIDE SEQUENCE [LARGE SCALE GENOMIC DNA]</scope>
</reference>
<dbReference type="EMBL" id="ADFV01001106">
    <property type="status" value="NOT_ANNOTATED_CDS"/>
    <property type="molecule type" value="Genomic_DNA"/>
</dbReference>
<evidence type="ECO:0000313" key="2">
    <source>
        <dbReference type="Proteomes" id="UP000001073"/>
    </source>
</evidence>
<dbReference type="EMBL" id="ADFV01001105">
    <property type="status" value="NOT_ANNOTATED_CDS"/>
    <property type="molecule type" value="Genomic_DNA"/>
</dbReference>
<dbReference type="Ensembl" id="ENSNLET00000047203.1">
    <property type="protein sequence ID" value="ENSNLEP00000038066.1"/>
    <property type="gene ID" value="ENSNLEG00000016155.3"/>
</dbReference>
<dbReference type="Proteomes" id="UP000001073">
    <property type="component" value="Chromosome 11"/>
</dbReference>
<reference evidence="1" key="2">
    <citation type="submission" date="2025-08" db="UniProtKB">
        <authorList>
            <consortium name="Ensembl"/>
        </authorList>
    </citation>
    <scope>IDENTIFICATION</scope>
</reference>
<dbReference type="EMBL" id="ADFV01001107">
    <property type="status" value="NOT_ANNOTATED_CDS"/>
    <property type="molecule type" value="Genomic_DNA"/>
</dbReference>
<dbReference type="EMBL" id="ADFV01001101">
    <property type="status" value="NOT_ANNOTATED_CDS"/>
    <property type="molecule type" value="Genomic_DNA"/>
</dbReference>
<keyword evidence="2" id="KW-1185">Reference proteome</keyword>
<gene>
    <name evidence="1" type="primary">UMAD1</name>
</gene>
<sequence>MFHFFRKPPESKKPSVPETEADGFVLLEAPQRLYSDVLLKVLTLGQTLWVGFVAPLTLYPWQEIQQMSKEW</sequence>
<dbReference type="EMBL" id="ADFV01001103">
    <property type="status" value="NOT_ANNOTATED_CDS"/>
    <property type="molecule type" value="Genomic_DNA"/>
</dbReference>
<reference evidence="1" key="3">
    <citation type="submission" date="2025-09" db="UniProtKB">
        <authorList>
            <consortium name="Ensembl"/>
        </authorList>
    </citation>
    <scope>IDENTIFICATION</scope>
</reference>
<dbReference type="EMBL" id="ADFV01001104">
    <property type="status" value="NOT_ANNOTATED_CDS"/>
    <property type="molecule type" value="Genomic_DNA"/>
</dbReference>
<organism evidence="1 2">
    <name type="scientific">Nomascus leucogenys</name>
    <name type="common">Northern white-cheeked gibbon</name>
    <name type="synonym">Hylobates leucogenys</name>
    <dbReference type="NCBI Taxonomy" id="61853"/>
    <lineage>
        <taxon>Eukaryota</taxon>
        <taxon>Metazoa</taxon>
        <taxon>Chordata</taxon>
        <taxon>Craniata</taxon>
        <taxon>Vertebrata</taxon>
        <taxon>Euteleostomi</taxon>
        <taxon>Mammalia</taxon>
        <taxon>Eutheria</taxon>
        <taxon>Euarchontoglires</taxon>
        <taxon>Primates</taxon>
        <taxon>Haplorrhini</taxon>
        <taxon>Catarrhini</taxon>
        <taxon>Hylobatidae</taxon>
        <taxon>Nomascus</taxon>
    </lineage>
</organism>
<accession>A0A2I3H3G4</accession>
<protein>
    <submittedName>
        <fullName evidence="1">UBAP1-MVB12-associated (UMA) domain containing 1</fullName>
    </submittedName>
</protein>
<proteinExistence type="predicted"/>
<dbReference type="AlphaFoldDB" id="A0A2I3H3G4"/>
<dbReference type="EMBL" id="ADFV01001102">
    <property type="status" value="NOT_ANNOTATED_CDS"/>
    <property type="molecule type" value="Genomic_DNA"/>
</dbReference>
<name>A0A2I3H3G4_NOMLE</name>
<dbReference type="GeneTree" id="ENSGT00390000003051"/>